<keyword evidence="9 11" id="KW-1015">Disulfide bond</keyword>
<dbReference type="EMBL" id="JACIJF010000009">
    <property type="protein sequence ID" value="MBB5711750.1"/>
    <property type="molecule type" value="Genomic_DNA"/>
</dbReference>
<evidence type="ECO:0000256" key="4">
    <source>
        <dbReference type="ARBA" id="ARBA00022598"/>
    </source>
</evidence>
<comment type="similarity">
    <text evidence="10">Belongs to the glutamate--cysteine ligase type 2 family. EgtA subfamily.</text>
</comment>
<keyword evidence="6 10" id="KW-0547">Nucleotide-binding</keyword>
<evidence type="ECO:0000256" key="8">
    <source>
        <dbReference type="ARBA" id="ARBA00022946"/>
    </source>
</evidence>
<dbReference type="SUPFAM" id="SSF55931">
    <property type="entry name" value="Glutamine synthetase/guanido kinase"/>
    <property type="match status" value="1"/>
</dbReference>
<dbReference type="Gene3D" id="3.30.590.20">
    <property type="match status" value="1"/>
</dbReference>
<sequence>MSTKTGSNSSAAVIEHRSQLIEYFARGEKPAERWRIGTEHEKFVYWKTPDHRAPSYGEPGGIHALLIGLTQFGWKPIYEGDNVIALSGPDGAISLEPAGQFELSGAPLENLHDTCAETGRHLKQVKEVGDKLGIGFLGLGMWHDKTRAELPIMPKGRYEIMLNHMPRVGSMGLDMMLRTCTIQVNLDYGSEADMAKKFRVGLALQPLATALFANSPFTEGKPNGFLSYRSHIWSDTDPARTGMLPFVFEDGFGYERYVDYALDVPMYFVYRDGKYIDAAGQSFRDFLQGKLPAYPGHKPTMEDWADHLSTAFPEVRLKTFLEMRGADGGRWGRICALPALWVGLLYDQAALDAAWDLVKDWSMEGREALRNAVPKLGLDAPLPGGGTLKDIAVQVLDIASAGLKARARLNASGDNESGFLDPLREIVRTGKVPAQVLLDRFSGGWNGDISRVYEEAKF</sequence>
<dbReference type="PIRSF" id="PIRSF017901">
    <property type="entry name" value="GCL"/>
    <property type="match status" value="1"/>
</dbReference>
<comment type="catalytic activity">
    <reaction evidence="10">
        <text>L-cysteine + L-glutamate + ATP = gamma-L-glutamyl-L-cysteine + ADP + phosphate + H(+)</text>
        <dbReference type="Rhea" id="RHEA:13285"/>
        <dbReference type="ChEBI" id="CHEBI:15378"/>
        <dbReference type="ChEBI" id="CHEBI:29985"/>
        <dbReference type="ChEBI" id="CHEBI:30616"/>
        <dbReference type="ChEBI" id="CHEBI:35235"/>
        <dbReference type="ChEBI" id="CHEBI:43474"/>
        <dbReference type="ChEBI" id="CHEBI:58173"/>
        <dbReference type="ChEBI" id="CHEBI:456216"/>
        <dbReference type="EC" id="6.3.2.2"/>
    </reaction>
</comment>
<organism evidence="12 13">
    <name type="scientific">Sphingomonas xinjiangensis</name>
    <dbReference type="NCBI Taxonomy" id="643568"/>
    <lineage>
        <taxon>Bacteria</taxon>
        <taxon>Pseudomonadati</taxon>
        <taxon>Pseudomonadota</taxon>
        <taxon>Alphaproteobacteria</taxon>
        <taxon>Sphingomonadales</taxon>
        <taxon>Sphingomonadaceae</taxon>
        <taxon>Sphingomonas</taxon>
    </lineage>
</organism>
<evidence type="ECO:0000256" key="10">
    <source>
        <dbReference type="PIRNR" id="PIRNR017901"/>
    </source>
</evidence>
<dbReference type="GO" id="GO:0006750">
    <property type="term" value="P:glutathione biosynthetic process"/>
    <property type="evidence" value="ECO:0007669"/>
    <property type="project" value="UniProtKB-UniRule"/>
</dbReference>
<dbReference type="Pfam" id="PF04107">
    <property type="entry name" value="GCS2"/>
    <property type="match status" value="1"/>
</dbReference>
<protein>
    <recommendedName>
        <fullName evidence="10">Glutamate--cysteine ligase</fullName>
        <ecNumber evidence="10">6.3.2.2</ecNumber>
    </recommendedName>
</protein>
<keyword evidence="13" id="KW-1185">Reference proteome</keyword>
<reference evidence="12 13" key="1">
    <citation type="submission" date="2020-08" db="EMBL/GenBank/DDBJ databases">
        <title>Genomic Encyclopedia of Type Strains, Phase IV (KMG-IV): sequencing the most valuable type-strain genomes for metagenomic binning, comparative biology and taxonomic classification.</title>
        <authorList>
            <person name="Goeker M."/>
        </authorList>
    </citation>
    <scope>NUCLEOTIDE SEQUENCE [LARGE SCALE GENOMIC DNA]</scope>
    <source>
        <strain evidence="12 13">DSM 26736</strain>
    </source>
</reference>
<dbReference type="RefSeq" id="WP_184089085.1">
    <property type="nucleotide sequence ID" value="NZ_JACIJF010000009.1"/>
</dbReference>
<dbReference type="InterPro" id="IPR011556">
    <property type="entry name" value="Glut_cys_lig_pln_type"/>
</dbReference>
<comment type="function">
    <text evidence="10">Catalyzes the synthesis of gamma-glutamylcysteine (gamma-GC).</text>
</comment>
<evidence type="ECO:0000256" key="5">
    <source>
        <dbReference type="ARBA" id="ARBA00022684"/>
    </source>
</evidence>
<comment type="similarity">
    <text evidence="2">Belongs to the carboxylate-amine ligase family. Glutamate--cysteine ligase type 2 subfamily.</text>
</comment>
<evidence type="ECO:0000256" key="11">
    <source>
        <dbReference type="PIRSR" id="PIRSR017901-50"/>
    </source>
</evidence>
<keyword evidence="4 10" id="KW-0436">Ligase</keyword>
<dbReference type="EC" id="6.3.2.2" evidence="10"/>
<comment type="subunit">
    <text evidence="3">Homodimer or monomer when oxidized or reduced, respectively.</text>
</comment>
<dbReference type="InterPro" id="IPR006336">
    <property type="entry name" value="GCS2"/>
</dbReference>
<dbReference type="PANTHER" id="PTHR34378:SF1">
    <property type="entry name" value="GLUTAMATE--CYSTEINE LIGASE, CHLOROPLASTIC"/>
    <property type="match status" value="1"/>
</dbReference>
<evidence type="ECO:0000256" key="6">
    <source>
        <dbReference type="ARBA" id="ARBA00022741"/>
    </source>
</evidence>
<evidence type="ECO:0000256" key="1">
    <source>
        <dbReference type="ARBA" id="ARBA00005006"/>
    </source>
</evidence>
<gene>
    <name evidence="12" type="ORF">FHT02_003001</name>
</gene>
<dbReference type="GO" id="GO:0005524">
    <property type="term" value="F:ATP binding"/>
    <property type="evidence" value="ECO:0007669"/>
    <property type="project" value="UniProtKB-UniRule"/>
</dbReference>
<dbReference type="InterPro" id="IPR035434">
    <property type="entry name" value="GCL_bact_plant"/>
</dbReference>
<evidence type="ECO:0000256" key="3">
    <source>
        <dbReference type="ARBA" id="ARBA00011153"/>
    </source>
</evidence>
<dbReference type="AlphaFoldDB" id="A0A840YNV5"/>
<comment type="caution">
    <text evidence="12">The sequence shown here is derived from an EMBL/GenBank/DDBJ whole genome shotgun (WGS) entry which is preliminary data.</text>
</comment>
<name>A0A840YNV5_9SPHN</name>
<keyword evidence="7 10" id="KW-0067">ATP-binding</keyword>
<evidence type="ECO:0000313" key="12">
    <source>
        <dbReference type="EMBL" id="MBB5711750.1"/>
    </source>
</evidence>
<evidence type="ECO:0000256" key="7">
    <source>
        <dbReference type="ARBA" id="ARBA00022840"/>
    </source>
</evidence>
<accession>A0A840YNV5</accession>
<dbReference type="PANTHER" id="PTHR34378">
    <property type="entry name" value="GLUTAMATE--CYSTEINE LIGASE, CHLOROPLASTIC"/>
    <property type="match status" value="1"/>
</dbReference>
<proteinExistence type="inferred from homology"/>
<keyword evidence="8" id="KW-0809">Transit peptide</keyword>
<evidence type="ECO:0000313" key="13">
    <source>
        <dbReference type="Proteomes" id="UP000527143"/>
    </source>
</evidence>
<comment type="pathway">
    <text evidence="1">Sulfur metabolism; glutathione biosynthesis; glutathione from L-cysteine and L-glutamate: step 1/2.</text>
</comment>
<evidence type="ECO:0000256" key="2">
    <source>
        <dbReference type="ARBA" id="ARBA00010253"/>
    </source>
</evidence>
<dbReference type="Proteomes" id="UP000527143">
    <property type="component" value="Unassembled WGS sequence"/>
</dbReference>
<keyword evidence="5" id="KW-0317">Glutathione biosynthesis</keyword>
<feature type="disulfide bond" evidence="11">
    <location>
        <begin position="115"/>
        <end position="335"/>
    </location>
</feature>
<evidence type="ECO:0000256" key="9">
    <source>
        <dbReference type="ARBA" id="ARBA00023157"/>
    </source>
</evidence>
<dbReference type="InterPro" id="IPR014746">
    <property type="entry name" value="Gln_synth/guanido_kin_cat_dom"/>
</dbReference>
<dbReference type="GO" id="GO:0004357">
    <property type="term" value="F:glutamate-cysteine ligase activity"/>
    <property type="evidence" value="ECO:0007669"/>
    <property type="project" value="UniProtKB-UniRule"/>
</dbReference>
<dbReference type="NCBIfam" id="TIGR01436">
    <property type="entry name" value="glu_cys_lig_pln"/>
    <property type="match status" value="1"/>
</dbReference>